<organism evidence="1 2">
    <name type="scientific">Nepenthes gracilis</name>
    <name type="common">Slender pitcher plant</name>
    <dbReference type="NCBI Taxonomy" id="150966"/>
    <lineage>
        <taxon>Eukaryota</taxon>
        <taxon>Viridiplantae</taxon>
        <taxon>Streptophyta</taxon>
        <taxon>Embryophyta</taxon>
        <taxon>Tracheophyta</taxon>
        <taxon>Spermatophyta</taxon>
        <taxon>Magnoliopsida</taxon>
        <taxon>eudicotyledons</taxon>
        <taxon>Gunneridae</taxon>
        <taxon>Pentapetalae</taxon>
        <taxon>Caryophyllales</taxon>
        <taxon>Nepenthaceae</taxon>
        <taxon>Nepenthes</taxon>
    </lineage>
</organism>
<keyword evidence="2" id="KW-1185">Reference proteome</keyword>
<proteinExistence type="predicted"/>
<sequence length="114" mass="12379">MLKIVLFFLFEYYSNQLSGMRGLVVVFCLFVGMADAHWLVVSPNGFGCSIHVGASRTAVPMPTSVLCWCISLQTRVEACAGIFDTMTVLLAGLLAAADMGGVAIELHDIFCWLQ</sequence>
<accession>A0AAD3SMK6</accession>
<protein>
    <submittedName>
        <fullName evidence="1">Uncharacterized protein</fullName>
    </submittedName>
</protein>
<name>A0AAD3SMK6_NEPGR</name>
<dbReference type="Proteomes" id="UP001279734">
    <property type="component" value="Unassembled WGS sequence"/>
</dbReference>
<dbReference type="AlphaFoldDB" id="A0AAD3SMK6"/>
<evidence type="ECO:0000313" key="1">
    <source>
        <dbReference type="EMBL" id="GMH14540.1"/>
    </source>
</evidence>
<gene>
    <name evidence="1" type="ORF">Nepgr_016381</name>
</gene>
<evidence type="ECO:0000313" key="2">
    <source>
        <dbReference type="Proteomes" id="UP001279734"/>
    </source>
</evidence>
<dbReference type="EMBL" id="BSYO01000014">
    <property type="protein sequence ID" value="GMH14540.1"/>
    <property type="molecule type" value="Genomic_DNA"/>
</dbReference>
<comment type="caution">
    <text evidence="1">The sequence shown here is derived from an EMBL/GenBank/DDBJ whole genome shotgun (WGS) entry which is preliminary data.</text>
</comment>
<reference evidence="1" key="1">
    <citation type="submission" date="2023-05" db="EMBL/GenBank/DDBJ databases">
        <title>Nepenthes gracilis genome sequencing.</title>
        <authorList>
            <person name="Fukushima K."/>
        </authorList>
    </citation>
    <scope>NUCLEOTIDE SEQUENCE</scope>
    <source>
        <strain evidence="1">SING2019-196</strain>
    </source>
</reference>